<evidence type="ECO:0000313" key="3">
    <source>
        <dbReference type="Proteomes" id="UP001597520"/>
    </source>
</evidence>
<proteinExistence type="predicted"/>
<feature type="region of interest" description="Disordered" evidence="1">
    <location>
        <begin position="106"/>
        <end position="141"/>
    </location>
</feature>
<feature type="compositionally biased region" description="Basic and acidic residues" evidence="1">
    <location>
        <begin position="23"/>
        <end position="54"/>
    </location>
</feature>
<organism evidence="2 3">
    <name type="scientific">Salibacterium lacus</name>
    <dbReference type="NCBI Taxonomy" id="1898109"/>
    <lineage>
        <taxon>Bacteria</taxon>
        <taxon>Bacillati</taxon>
        <taxon>Bacillota</taxon>
        <taxon>Bacilli</taxon>
        <taxon>Bacillales</taxon>
        <taxon>Bacillaceae</taxon>
    </lineage>
</organism>
<evidence type="ECO:0008006" key="4">
    <source>
        <dbReference type="Google" id="ProtNLM"/>
    </source>
</evidence>
<reference evidence="3" key="1">
    <citation type="journal article" date="2019" name="Int. J. Syst. Evol. Microbiol.">
        <title>The Global Catalogue of Microorganisms (GCM) 10K type strain sequencing project: providing services to taxonomists for standard genome sequencing and annotation.</title>
        <authorList>
            <consortium name="The Broad Institute Genomics Platform"/>
            <consortium name="The Broad Institute Genome Sequencing Center for Infectious Disease"/>
            <person name="Wu L."/>
            <person name="Ma J."/>
        </authorList>
    </citation>
    <scope>NUCLEOTIDE SEQUENCE [LARGE SCALE GENOMIC DNA]</scope>
    <source>
        <strain evidence="3">KCTC 33792</strain>
    </source>
</reference>
<feature type="compositionally biased region" description="Low complexity" evidence="1">
    <location>
        <begin position="10"/>
        <end position="22"/>
    </location>
</feature>
<accession>A0ABW5SW73</accession>
<evidence type="ECO:0000313" key="2">
    <source>
        <dbReference type="EMBL" id="MFD2703923.1"/>
    </source>
</evidence>
<gene>
    <name evidence="2" type="ORF">ACFSUB_00465</name>
</gene>
<keyword evidence="3" id="KW-1185">Reference proteome</keyword>
<dbReference type="RefSeq" id="WP_380711229.1">
    <property type="nucleotide sequence ID" value="NZ_JBHUML010000002.1"/>
</dbReference>
<dbReference type="Proteomes" id="UP001597520">
    <property type="component" value="Unassembled WGS sequence"/>
</dbReference>
<name>A0ABW5SW73_9BACI</name>
<protein>
    <recommendedName>
        <fullName evidence="4">DUF4355 domain-containing protein</fullName>
    </recommendedName>
</protein>
<evidence type="ECO:0000256" key="1">
    <source>
        <dbReference type="SAM" id="MobiDB-lite"/>
    </source>
</evidence>
<feature type="compositionally biased region" description="Polar residues" evidence="1">
    <location>
        <begin position="120"/>
        <end position="130"/>
    </location>
</feature>
<comment type="caution">
    <text evidence="2">The sequence shown here is derived from an EMBL/GenBank/DDBJ whole genome shotgun (WGS) entry which is preliminary data.</text>
</comment>
<sequence>MAEENTTYSEEQVQEQIEQAKQQWKENELNPVVQERDELKQYKPDEKSEEQKKVEQKEKELFEKEVNIELQQKGLEDFADVIQVSNKEELNNMIEQLEKVVNQRKLDNSYQPENHKQSDEYSNAKSNGNTKDMIKALFSSN</sequence>
<dbReference type="EMBL" id="JBHUML010000002">
    <property type="protein sequence ID" value="MFD2703923.1"/>
    <property type="molecule type" value="Genomic_DNA"/>
</dbReference>
<feature type="region of interest" description="Disordered" evidence="1">
    <location>
        <begin position="1"/>
        <end position="54"/>
    </location>
</feature>